<dbReference type="GO" id="GO:0005829">
    <property type="term" value="C:cytosol"/>
    <property type="evidence" value="ECO:0007669"/>
    <property type="project" value="TreeGrafter"/>
</dbReference>
<dbReference type="EMBL" id="FOTQ01000003">
    <property type="protein sequence ID" value="SFM04513.1"/>
    <property type="molecule type" value="Genomic_DNA"/>
</dbReference>
<dbReference type="PANTHER" id="PTHR42695">
    <property type="entry name" value="GLUTAMINE AMIDOTRANSFERASE YLR126C-RELATED"/>
    <property type="match status" value="1"/>
</dbReference>
<dbReference type="InterPro" id="IPR017926">
    <property type="entry name" value="GATASE"/>
</dbReference>
<evidence type="ECO:0000313" key="2">
    <source>
        <dbReference type="EMBL" id="SFM04513.1"/>
    </source>
</evidence>
<dbReference type="SUPFAM" id="SSF52317">
    <property type="entry name" value="Class I glutamine amidotransferase-like"/>
    <property type="match status" value="1"/>
</dbReference>
<organism evidence="2 3">
    <name type="scientific">Shimia aestuarii</name>
    <dbReference type="NCBI Taxonomy" id="254406"/>
    <lineage>
        <taxon>Bacteria</taxon>
        <taxon>Pseudomonadati</taxon>
        <taxon>Pseudomonadota</taxon>
        <taxon>Alphaproteobacteria</taxon>
        <taxon>Rhodobacterales</taxon>
        <taxon>Roseobacteraceae</taxon>
    </lineage>
</organism>
<reference evidence="2 3" key="1">
    <citation type="submission" date="2016-10" db="EMBL/GenBank/DDBJ databases">
        <authorList>
            <person name="de Groot N.N."/>
        </authorList>
    </citation>
    <scope>NUCLEOTIDE SEQUENCE [LARGE SCALE GENOMIC DNA]</scope>
    <source>
        <strain evidence="2 3">DSM 15283</strain>
    </source>
</reference>
<accession>A0A1I4MN38</accession>
<name>A0A1I4MN38_9RHOB</name>
<gene>
    <name evidence="2" type="ORF">SAMN04488042_103159</name>
</gene>
<dbReference type="InterPro" id="IPR029062">
    <property type="entry name" value="Class_I_gatase-like"/>
</dbReference>
<sequence length="246" mass="27149">MKPFLILQLRPETEASDDEFQAILRKGGLDEAEVHRIRLDQSPLPEGLQLEEYAGVIVGGGPGCVSDPEDQKTPVEAQIETAVLGLMPEITEKDFPFLGCCYGIGILGHHLGRVVNKENYSEAVGTADCVLTEDGKADPVLAGVPDAFHAFVGHKEAVQRLPEGCVHLVSSPTCPYQMIRYGENVYATQFHPEADSDGFEVRINIYKHRGYFRPEDAQGLIDMCRAADVHAPEKVLRNFVERYRAA</sequence>
<dbReference type="RefSeq" id="WP_093093892.1">
    <property type="nucleotide sequence ID" value="NZ_FOTQ01000003.1"/>
</dbReference>
<dbReference type="PROSITE" id="PS51273">
    <property type="entry name" value="GATASE_TYPE_1"/>
    <property type="match status" value="1"/>
</dbReference>
<proteinExistence type="predicted"/>
<dbReference type="Proteomes" id="UP000199144">
    <property type="component" value="Unassembled WGS sequence"/>
</dbReference>
<feature type="domain" description="Glutamine amidotransferase" evidence="1">
    <location>
        <begin position="22"/>
        <end position="197"/>
    </location>
</feature>
<dbReference type="NCBIfam" id="NF005743">
    <property type="entry name" value="PRK07567.1"/>
    <property type="match status" value="1"/>
</dbReference>
<dbReference type="PANTHER" id="PTHR42695:SF5">
    <property type="entry name" value="GLUTAMINE AMIDOTRANSFERASE YLR126C-RELATED"/>
    <property type="match status" value="1"/>
</dbReference>
<dbReference type="AlphaFoldDB" id="A0A1I4MN38"/>
<dbReference type="Pfam" id="PF00117">
    <property type="entry name" value="GATase"/>
    <property type="match status" value="1"/>
</dbReference>
<dbReference type="InterPro" id="IPR044992">
    <property type="entry name" value="ChyE-like"/>
</dbReference>
<keyword evidence="3" id="KW-1185">Reference proteome</keyword>
<protein>
    <submittedName>
        <fullName evidence="2">GMP synthase (Glutamine-hydrolysing)</fullName>
    </submittedName>
</protein>
<evidence type="ECO:0000259" key="1">
    <source>
        <dbReference type="Pfam" id="PF00117"/>
    </source>
</evidence>
<evidence type="ECO:0000313" key="3">
    <source>
        <dbReference type="Proteomes" id="UP000199144"/>
    </source>
</evidence>
<dbReference type="STRING" id="254406.SAMN04488042_103159"/>
<dbReference type="OrthoDB" id="9794816at2"/>
<dbReference type="Gene3D" id="3.40.50.880">
    <property type="match status" value="1"/>
</dbReference>
<dbReference type="CDD" id="cd01741">
    <property type="entry name" value="GATase1_1"/>
    <property type="match status" value="1"/>
</dbReference>